<dbReference type="GO" id="GO:0008270">
    <property type="term" value="F:zinc ion binding"/>
    <property type="evidence" value="ECO:0007669"/>
    <property type="project" value="UniProtKB-UniRule"/>
</dbReference>
<dbReference type="InterPro" id="IPR050219">
    <property type="entry name" value="DnaG_primase"/>
</dbReference>
<evidence type="ECO:0000256" key="4">
    <source>
        <dbReference type="ARBA" id="ARBA00022695"/>
    </source>
</evidence>
<dbReference type="EC" id="2.7.7.101" evidence="12"/>
<dbReference type="PANTHER" id="PTHR30313">
    <property type="entry name" value="DNA PRIMASE"/>
    <property type="match status" value="1"/>
</dbReference>
<accession>A0A2Z6E295</accession>
<keyword evidence="3 12" id="KW-0808">Transferase</keyword>
<evidence type="ECO:0000313" key="15">
    <source>
        <dbReference type="EMBL" id="BBD79072.1"/>
    </source>
</evidence>
<dbReference type="SMART" id="SM00766">
    <property type="entry name" value="DnaG_DnaB_bind"/>
    <property type="match status" value="1"/>
</dbReference>
<dbReference type="PROSITE" id="PS50880">
    <property type="entry name" value="TOPRIM"/>
    <property type="match status" value="1"/>
</dbReference>
<comment type="catalytic activity">
    <reaction evidence="12">
        <text>ssDNA + n NTP = ssDNA/pppN(pN)n-1 hybrid + (n-1) diphosphate.</text>
        <dbReference type="EC" id="2.7.7.101"/>
    </reaction>
</comment>
<evidence type="ECO:0000256" key="12">
    <source>
        <dbReference type="HAMAP-Rule" id="MF_00974"/>
    </source>
</evidence>
<keyword evidence="10 12" id="KW-0238">DNA-binding</keyword>
<keyword evidence="2 12" id="KW-0639">Primosome</keyword>
<dbReference type="SUPFAM" id="SSF117023">
    <property type="entry name" value="DNA primase DnaG, C-terminal domain"/>
    <property type="match status" value="1"/>
</dbReference>
<comment type="subunit">
    <text evidence="12">Monomer. Interacts with DnaB.</text>
</comment>
<evidence type="ECO:0000256" key="10">
    <source>
        <dbReference type="ARBA" id="ARBA00023125"/>
    </source>
</evidence>
<evidence type="ECO:0000256" key="7">
    <source>
        <dbReference type="ARBA" id="ARBA00022771"/>
    </source>
</evidence>
<dbReference type="InterPro" id="IPR037068">
    <property type="entry name" value="DNA_primase_core_N_sf"/>
</dbReference>
<keyword evidence="6 12" id="KW-0479">Metal-binding</keyword>
<dbReference type="InterPro" id="IPR030846">
    <property type="entry name" value="DnaG_bac"/>
</dbReference>
<protein>
    <recommendedName>
        <fullName evidence="12">DNA primase</fullName>
        <ecNumber evidence="12">2.7.7.101</ecNumber>
    </recommendedName>
</protein>
<keyword evidence="16" id="KW-1185">Reference proteome</keyword>
<dbReference type="InterPro" id="IPR034151">
    <property type="entry name" value="TOPRIM_DnaG_bac"/>
</dbReference>
<reference evidence="16" key="1">
    <citation type="submission" date="2018-04" db="EMBL/GenBank/DDBJ databases">
        <authorList>
            <person name="Watanabe M."/>
            <person name="Kojima H."/>
        </authorList>
    </citation>
    <scope>NUCLEOTIDE SEQUENCE [LARGE SCALE GENOMIC DNA]</scope>
    <source>
        <strain evidence="16">Dysh456</strain>
    </source>
</reference>
<dbReference type="EMBL" id="AP018560">
    <property type="protein sequence ID" value="BBD79072.1"/>
    <property type="molecule type" value="Genomic_DNA"/>
</dbReference>
<comment type="cofactor">
    <cofactor evidence="12">
        <name>Zn(2+)</name>
        <dbReference type="ChEBI" id="CHEBI:29105"/>
    </cofactor>
    <text evidence="12">Binds 1 zinc ion per monomer.</text>
</comment>
<evidence type="ECO:0000256" key="8">
    <source>
        <dbReference type="ARBA" id="ARBA00022833"/>
    </source>
</evidence>
<dbReference type="Gene3D" id="3.90.980.10">
    <property type="entry name" value="DNA primase, catalytic core, N-terminal domain"/>
    <property type="match status" value="1"/>
</dbReference>
<comment type="function">
    <text evidence="12">RNA polymerase that catalyzes the synthesis of short RNA molecules used as primers for DNA polymerase during DNA replication.</text>
</comment>
<dbReference type="SUPFAM" id="SSF56731">
    <property type="entry name" value="DNA primase core"/>
    <property type="match status" value="1"/>
</dbReference>
<dbReference type="FunFam" id="3.40.1360.10:FF:000002">
    <property type="entry name" value="DNA primase"/>
    <property type="match status" value="1"/>
</dbReference>
<evidence type="ECO:0000256" key="2">
    <source>
        <dbReference type="ARBA" id="ARBA00022515"/>
    </source>
</evidence>
<dbReference type="AlphaFoldDB" id="A0A2Z6E295"/>
<dbReference type="GO" id="GO:0006269">
    <property type="term" value="P:DNA replication, synthesis of primer"/>
    <property type="evidence" value="ECO:0007669"/>
    <property type="project" value="UniProtKB-UniRule"/>
</dbReference>
<evidence type="ECO:0000256" key="13">
    <source>
        <dbReference type="SAM" id="MobiDB-lite"/>
    </source>
</evidence>
<dbReference type="GO" id="GO:0005737">
    <property type="term" value="C:cytoplasm"/>
    <property type="evidence" value="ECO:0007669"/>
    <property type="project" value="TreeGrafter"/>
</dbReference>
<dbReference type="GO" id="GO:0000428">
    <property type="term" value="C:DNA-directed RNA polymerase complex"/>
    <property type="evidence" value="ECO:0007669"/>
    <property type="project" value="UniProtKB-KW"/>
</dbReference>
<keyword evidence="5 12" id="KW-0235">DNA replication</keyword>
<dbReference type="InterPro" id="IPR013264">
    <property type="entry name" value="DNAG_N"/>
</dbReference>
<dbReference type="CDD" id="cd03364">
    <property type="entry name" value="TOPRIM_DnaG_primases"/>
    <property type="match status" value="1"/>
</dbReference>
<dbReference type="KEGG" id="rbd:ALSL_0401"/>
<dbReference type="Gene3D" id="1.20.50.20">
    <property type="entry name" value="DnaG, RNA polymerase domain, helical bundle"/>
    <property type="match status" value="1"/>
</dbReference>
<dbReference type="Gene3D" id="3.40.1360.10">
    <property type="match status" value="1"/>
</dbReference>
<evidence type="ECO:0000256" key="3">
    <source>
        <dbReference type="ARBA" id="ARBA00022679"/>
    </source>
</evidence>
<dbReference type="RefSeq" id="WP_126536147.1">
    <property type="nucleotide sequence ID" value="NZ_AP018560.1"/>
</dbReference>
<dbReference type="SUPFAM" id="SSF57783">
    <property type="entry name" value="Zinc beta-ribbon"/>
    <property type="match status" value="1"/>
</dbReference>
<keyword evidence="1 12" id="KW-0240">DNA-directed RNA polymerase</keyword>
<keyword evidence="9" id="KW-0460">Magnesium</keyword>
<dbReference type="Pfam" id="PF13155">
    <property type="entry name" value="Toprim_2"/>
    <property type="match status" value="1"/>
</dbReference>
<comment type="similarity">
    <text evidence="12">Belongs to the DnaG primase family.</text>
</comment>
<dbReference type="Gene3D" id="1.10.860.10">
    <property type="entry name" value="DNAb Helicase, Chain A"/>
    <property type="match status" value="1"/>
</dbReference>
<dbReference type="GO" id="GO:0003899">
    <property type="term" value="F:DNA-directed RNA polymerase activity"/>
    <property type="evidence" value="ECO:0007669"/>
    <property type="project" value="UniProtKB-UniRule"/>
</dbReference>
<gene>
    <name evidence="12" type="primary">dnaG</name>
    <name evidence="15" type="ORF">ALSL_0401</name>
</gene>
<dbReference type="PANTHER" id="PTHR30313:SF2">
    <property type="entry name" value="DNA PRIMASE"/>
    <property type="match status" value="1"/>
</dbReference>
<feature type="zinc finger region" description="CHC2-type" evidence="12">
    <location>
        <begin position="40"/>
        <end position="64"/>
    </location>
</feature>
<comment type="domain">
    <text evidence="12">Contains an N-terminal zinc-binding domain, a central core domain that contains the primase activity, and a C-terminal DnaB-binding domain.</text>
</comment>
<dbReference type="FunFam" id="3.90.580.10:FF:000001">
    <property type="entry name" value="DNA primase"/>
    <property type="match status" value="1"/>
</dbReference>
<feature type="domain" description="Toprim" evidence="14">
    <location>
        <begin position="277"/>
        <end position="359"/>
    </location>
</feature>
<dbReference type="Pfam" id="PF08278">
    <property type="entry name" value="DnaG_DnaB_bind"/>
    <property type="match status" value="1"/>
</dbReference>
<dbReference type="GO" id="GO:0003677">
    <property type="term" value="F:DNA binding"/>
    <property type="evidence" value="ECO:0007669"/>
    <property type="project" value="UniProtKB-KW"/>
</dbReference>
<dbReference type="HAMAP" id="MF_00974">
    <property type="entry name" value="DNA_primase_DnaG"/>
    <property type="match status" value="1"/>
</dbReference>
<dbReference type="Pfam" id="PF08275">
    <property type="entry name" value="DNAG_N"/>
    <property type="match status" value="1"/>
</dbReference>
<dbReference type="InterPro" id="IPR002694">
    <property type="entry name" value="Znf_CHC2"/>
</dbReference>
<reference evidence="16" key="2">
    <citation type="submission" date="2018-06" db="EMBL/GenBank/DDBJ databases">
        <title>Genome sequence of Rhodanobacteraceae bacterium strain Dysh456.</title>
        <authorList>
            <person name="Fukui M."/>
        </authorList>
    </citation>
    <scope>NUCLEOTIDE SEQUENCE [LARGE SCALE GENOMIC DNA]</scope>
    <source>
        <strain evidence="16">Dysh456</strain>
    </source>
</reference>
<evidence type="ECO:0000256" key="9">
    <source>
        <dbReference type="ARBA" id="ARBA00022842"/>
    </source>
</evidence>
<dbReference type="Gene3D" id="3.90.580.10">
    <property type="entry name" value="Zinc finger, CHC2-type domain"/>
    <property type="match status" value="1"/>
</dbReference>
<dbReference type="InterPro" id="IPR036977">
    <property type="entry name" value="DNA_primase_Znf_CHC2"/>
</dbReference>
<keyword evidence="7 12" id="KW-0863">Zinc-finger</keyword>
<organism evidence="15 16">
    <name type="scientific">Aerosticca soli</name>
    <dbReference type="NCBI Taxonomy" id="2010829"/>
    <lineage>
        <taxon>Bacteria</taxon>
        <taxon>Pseudomonadati</taxon>
        <taxon>Pseudomonadota</taxon>
        <taxon>Gammaproteobacteria</taxon>
        <taxon>Lysobacterales</taxon>
        <taxon>Rhodanobacteraceae</taxon>
        <taxon>Aerosticca</taxon>
    </lineage>
</organism>
<evidence type="ECO:0000256" key="11">
    <source>
        <dbReference type="ARBA" id="ARBA00023163"/>
    </source>
</evidence>
<dbReference type="Pfam" id="PF10410">
    <property type="entry name" value="DnaB_bind"/>
    <property type="match status" value="1"/>
</dbReference>
<evidence type="ECO:0000313" key="16">
    <source>
        <dbReference type="Proteomes" id="UP000270530"/>
    </source>
</evidence>
<sequence>MRGRIPDSFIDELLARVDIVDVIERRVPLKKAGREWTACCPFHDERTPSFYVSPAKQFFHCFGCGAHGSAIKFLMDYERLEFPDAVEELAQSVGLQVPHEGGRDERPREDRSELYALLDAAARWYQEQLPKSAQAQAYCERRGLDADTIARFRLGWAPAGFDGVIKTLGTGERRLQLLDEAGLLARGERGSRYDRFRERLMFPILDRRGRVIAFGGRIISAPPAQAVDEAAPAPAPTQDARKSDGPKYLNSPETPLFHKGRELFALWQVRQANASLDRIVVVEGYMDAIALHQAGLPIAVATLGTATTPEHTETLFRTAPDVVFCFDGDRAGRAAAWKALEASLPRLRDGRQAYFLFLPEGEDPDSLVRKEGRDGFEQRLGKALPLSDYFFAELARDVDTASLDGRARLAERARPLIARLPDGAFRELMAAELERRTGAQALSPPAANGRAAARPVAVQRSLVRSAIALLLAQPELAAEVPLSHDFRQLQRPGVALLAELIALARARPGIRPASLVEHFAGREEYAALQKLLATSLVGEPETQRREFFDALARMAQQAKDQRRAELEHLAKQGGLSEDQKTELRALLAARAQVTPAA</sequence>
<feature type="region of interest" description="Disordered" evidence="13">
    <location>
        <begin position="225"/>
        <end position="249"/>
    </location>
</feature>
<name>A0A2Z6E295_9GAMM</name>
<dbReference type="InterPro" id="IPR016136">
    <property type="entry name" value="DNA_helicase_N/primase_C"/>
</dbReference>
<keyword evidence="4 12" id="KW-0548">Nucleotidyltransferase</keyword>
<dbReference type="SMART" id="SM00400">
    <property type="entry name" value="ZnF_CHCC"/>
    <property type="match status" value="1"/>
</dbReference>
<dbReference type="InterPro" id="IPR006171">
    <property type="entry name" value="TOPRIM_dom"/>
</dbReference>
<evidence type="ECO:0000256" key="5">
    <source>
        <dbReference type="ARBA" id="ARBA00022705"/>
    </source>
</evidence>
<keyword evidence="11 12" id="KW-0804">Transcription</keyword>
<dbReference type="Proteomes" id="UP000270530">
    <property type="component" value="Chromosome"/>
</dbReference>
<evidence type="ECO:0000259" key="14">
    <source>
        <dbReference type="PROSITE" id="PS50880"/>
    </source>
</evidence>
<dbReference type="InterPro" id="IPR019475">
    <property type="entry name" value="DNA_primase_DnaB-bd"/>
</dbReference>
<evidence type="ECO:0000256" key="6">
    <source>
        <dbReference type="ARBA" id="ARBA00022723"/>
    </source>
</evidence>
<keyword evidence="8 12" id="KW-0862">Zinc</keyword>
<dbReference type="InterPro" id="IPR013173">
    <property type="entry name" value="DNA_primase_DnaG_DnaB-bd_dom"/>
</dbReference>
<proteinExistence type="inferred from homology"/>
<dbReference type="OrthoDB" id="9803773at2"/>
<dbReference type="SMART" id="SM00493">
    <property type="entry name" value="TOPRIM"/>
    <property type="match status" value="1"/>
</dbReference>
<evidence type="ECO:0000256" key="1">
    <source>
        <dbReference type="ARBA" id="ARBA00022478"/>
    </source>
</evidence>
<dbReference type="Pfam" id="PF01807">
    <property type="entry name" value="Zn_ribbon_DnaG"/>
    <property type="match status" value="1"/>
</dbReference>
<dbReference type="GO" id="GO:1990077">
    <property type="term" value="C:primosome complex"/>
    <property type="evidence" value="ECO:0007669"/>
    <property type="project" value="UniProtKB-KW"/>
</dbReference>